<dbReference type="EMBL" id="JAILYJ010000014">
    <property type="protein sequence ID" value="MBY4631955.1"/>
    <property type="molecule type" value="Genomic_DNA"/>
</dbReference>
<gene>
    <name evidence="2" type="ORF">K6M89_21960</name>
</gene>
<name>A0ABS7M4A3_9HYPH</name>
<sequence>MLVLRKGDEIIGIVDETTGRTVQLAGDEMEALEQTLSAQISFNSKNGASFEGQLVEAFAHVGAVKNGESYTVTLPNGKEVTTIVDLWDKAVGGIVEAKNVKYLTNSSQLRAQIEMAEKLEQPYNLVIAPGTKLSKPLEAAIKQVAGRFGGGIYRFDPATGMMSDY</sequence>
<dbReference type="InterPro" id="IPR028903">
    <property type="entry name" value="Tox-REase-7_dom"/>
</dbReference>
<protein>
    <recommendedName>
        <fullName evidence="1">Tox-REase-7 domain-containing protein</fullName>
    </recommendedName>
</protein>
<dbReference type="Pfam" id="PF15649">
    <property type="entry name" value="Tox-REase-7"/>
    <property type="match status" value="1"/>
</dbReference>
<organism evidence="2 3">
    <name type="scientific">Rhizobium croatiense</name>
    <dbReference type="NCBI Taxonomy" id="2867516"/>
    <lineage>
        <taxon>Bacteria</taxon>
        <taxon>Pseudomonadati</taxon>
        <taxon>Pseudomonadota</taxon>
        <taxon>Alphaproteobacteria</taxon>
        <taxon>Hyphomicrobiales</taxon>
        <taxon>Rhizobiaceae</taxon>
        <taxon>Rhizobium/Agrobacterium group</taxon>
        <taxon>Rhizobium</taxon>
    </lineage>
</organism>
<proteinExistence type="predicted"/>
<evidence type="ECO:0000313" key="2">
    <source>
        <dbReference type="EMBL" id="MBY4631955.1"/>
    </source>
</evidence>
<reference evidence="2 3" key="1">
    <citation type="submission" date="2021-08" db="EMBL/GenBank/DDBJ databases">
        <title>Rhizobium croatiense sp. nov. and Rhizobium redzepovicii sp. nov., two new species isolated from nodules of Phaseolus vulgaris in Croatia.</title>
        <authorList>
            <person name="Rajnovic I."/>
            <person name="Ramirez-Bahena M.H."/>
            <person name="Kajic S."/>
            <person name="Igual M.J."/>
            <person name="Peix A."/>
            <person name="Velazquez E."/>
            <person name="Sikora S."/>
        </authorList>
    </citation>
    <scope>NUCLEOTIDE SEQUENCE [LARGE SCALE GENOMIC DNA]</scope>
    <source>
        <strain evidence="2 3">13T</strain>
    </source>
</reference>
<dbReference type="Proteomes" id="UP000733858">
    <property type="component" value="Unassembled WGS sequence"/>
</dbReference>
<evidence type="ECO:0000313" key="3">
    <source>
        <dbReference type="Proteomes" id="UP000733858"/>
    </source>
</evidence>
<evidence type="ECO:0000259" key="1">
    <source>
        <dbReference type="Pfam" id="PF15649"/>
    </source>
</evidence>
<feature type="domain" description="Tox-REase-7" evidence="1">
    <location>
        <begin position="53"/>
        <end position="137"/>
    </location>
</feature>
<comment type="caution">
    <text evidence="2">The sequence shown here is derived from an EMBL/GenBank/DDBJ whole genome shotgun (WGS) entry which is preliminary data.</text>
</comment>
<accession>A0ABS7M4A3</accession>
<keyword evidence="3" id="KW-1185">Reference proteome</keyword>